<dbReference type="InterPro" id="IPR025514">
    <property type="entry name" value="DUF4402"/>
</dbReference>
<proteinExistence type="predicted"/>
<dbReference type="EMBL" id="JACXLC010000001">
    <property type="protein sequence ID" value="MBD2843118.1"/>
    <property type="molecule type" value="Genomic_DNA"/>
</dbReference>
<accession>A0ABR8KV85</accession>
<comment type="caution">
    <text evidence="1">The sequence shown here is derived from an EMBL/GenBank/DDBJ whole genome shotgun (WGS) entry which is preliminary data.</text>
</comment>
<dbReference type="RefSeq" id="WP_190788516.1">
    <property type="nucleotide sequence ID" value="NZ_JACXLC010000001.1"/>
</dbReference>
<sequence>MSQKRPKNYIFASILAVLGLMSIGGTSVSAREQVSSTGRAEATVVEPIRAVALSDLSFGSIAVDRHSGGTVEVAPDGGPATYSRSARPNCGSQEACKPHRASFSVTGEGDRTYRVSLPGSVAARGVKTGAELVVNQLAVRSFNQPALASGGRLDQEGQDRFFVGGTLHVPSGTKSDVFRSSLPVVISYN</sequence>
<keyword evidence="2" id="KW-1185">Reference proteome</keyword>
<reference evidence="1 2" key="1">
    <citation type="submission" date="2020-09" db="EMBL/GenBank/DDBJ databases">
        <authorList>
            <person name="Yoon J.-W."/>
        </authorList>
    </citation>
    <scope>NUCLEOTIDE SEQUENCE [LARGE SCALE GENOMIC DNA]</scope>
    <source>
        <strain evidence="1 2">KMU-140</strain>
    </source>
</reference>
<protein>
    <submittedName>
        <fullName evidence="1">DUF4402 domain-containing protein</fullName>
    </submittedName>
</protein>
<evidence type="ECO:0000313" key="1">
    <source>
        <dbReference type="EMBL" id="MBD2843118.1"/>
    </source>
</evidence>
<dbReference type="Pfam" id="PF14352">
    <property type="entry name" value="DUF4402"/>
    <property type="match status" value="1"/>
</dbReference>
<organism evidence="1 2">
    <name type="scientific">Erythrobacter rubeus</name>
    <dbReference type="NCBI Taxonomy" id="2760803"/>
    <lineage>
        <taxon>Bacteria</taxon>
        <taxon>Pseudomonadati</taxon>
        <taxon>Pseudomonadota</taxon>
        <taxon>Alphaproteobacteria</taxon>
        <taxon>Sphingomonadales</taxon>
        <taxon>Erythrobacteraceae</taxon>
        <taxon>Erythrobacter/Porphyrobacter group</taxon>
        <taxon>Erythrobacter</taxon>
    </lineage>
</organism>
<gene>
    <name evidence="1" type="ORF">IB285_12725</name>
</gene>
<evidence type="ECO:0000313" key="2">
    <source>
        <dbReference type="Proteomes" id="UP000635384"/>
    </source>
</evidence>
<name>A0ABR8KV85_9SPHN</name>
<dbReference type="Proteomes" id="UP000635384">
    <property type="component" value="Unassembled WGS sequence"/>
</dbReference>